<name>A0A841L556_9SPHN</name>
<sequence>MPQPPNAIALLTAVHREIDALFEQFEVATPERQLALKAPICAAIASHQALEQQVFYPAVSAVLDTAELIDVAVVERMTTEFLLEHIADPAMSPEMLRAHMTVLREHFAHHAEMEERQIFRRVRGSDLDLEALGARMQAFVARPGYLV</sequence>
<comment type="caution">
    <text evidence="1">The sequence shown here is derived from an EMBL/GenBank/DDBJ whole genome shotgun (WGS) entry which is preliminary data.</text>
</comment>
<dbReference type="EMBL" id="JACIIV010000002">
    <property type="protein sequence ID" value="MBB6226103.1"/>
    <property type="molecule type" value="Genomic_DNA"/>
</dbReference>
<organism evidence="1 2">
    <name type="scientific">Polymorphobacter multimanifer</name>
    <dbReference type="NCBI Taxonomy" id="1070431"/>
    <lineage>
        <taxon>Bacteria</taxon>
        <taxon>Pseudomonadati</taxon>
        <taxon>Pseudomonadota</taxon>
        <taxon>Alphaproteobacteria</taxon>
        <taxon>Sphingomonadales</taxon>
        <taxon>Sphingosinicellaceae</taxon>
        <taxon>Polymorphobacter</taxon>
    </lineage>
</organism>
<protein>
    <recommendedName>
        <fullName evidence="3">Hemerythrin domain-containing protein</fullName>
    </recommendedName>
</protein>
<evidence type="ECO:0000313" key="2">
    <source>
        <dbReference type="Proteomes" id="UP000538147"/>
    </source>
</evidence>
<proteinExistence type="predicted"/>
<keyword evidence="2" id="KW-1185">Reference proteome</keyword>
<gene>
    <name evidence="1" type="ORF">FHS79_000256</name>
</gene>
<dbReference type="PANTHER" id="PTHR35585:SF1">
    <property type="entry name" value="HHE DOMAIN PROTEIN (AFU_ORTHOLOGUE AFUA_4G00730)"/>
    <property type="match status" value="1"/>
</dbReference>
<evidence type="ECO:0008006" key="3">
    <source>
        <dbReference type="Google" id="ProtNLM"/>
    </source>
</evidence>
<dbReference type="Proteomes" id="UP000538147">
    <property type="component" value="Unassembled WGS sequence"/>
</dbReference>
<dbReference type="AlphaFoldDB" id="A0A841L556"/>
<evidence type="ECO:0000313" key="1">
    <source>
        <dbReference type="EMBL" id="MBB6226103.1"/>
    </source>
</evidence>
<accession>A0A841L556</accession>
<dbReference type="RefSeq" id="WP_184194185.1">
    <property type="nucleotide sequence ID" value="NZ_BMOX01000024.1"/>
</dbReference>
<dbReference type="PANTHER" id="PTHR35585">
    <property type="entry name" value="HHE DOMAIN PROTEIN (AFU_ORTHOLOGUE AFUA_4G00730)"/>
    <property type="match status" value="1"/>
</dbReference>
<reference evidence="1 2" key="1">
    <citation type="submission" date="2020-08" db="EMBL/GenBank/DDBJ databases">
        <title>Genomic Encyclopedia of Type Strains, Phase IV (KMG-IV): sequencing the most valuable type-strain genomes for metagenomic binning, comparative biology and taxonomic classification.</title>
        <authorList>
            <person name="Goeker M."/>
        </authorList>
    </citation>
    <scope>NUCLEOTIDE SEQUENCE [LARGE SCALE GENOMIC DNA]</scope>
    <source>
        <strain evidence="1 2">DSM 102189</strain>
    </source>
</reference>